<gene>
    <name evidence="5" type="ORF">LOD99_1861</name>
</gene>
<dbReference type="PANTHER" id="PTHR23098:SF16">
    <property type="entry name" value="REGULATORY PROTEIN ZESTE"/>
    <property type="match status" value="1"/>
</dbReference>
<dbReference type="InterPro" id="IPR001005">
    <property type="entry name" value="SANT/Myb"/>
</dbReference>
<comment type="caution">
    <text evidence="5">The sequence shown here is derived from an EMBL/GenBank/DDBJ whole genome shotgun (WGS) entry which is preliminary data.</text>
</comment>
<evidence type="ECO:0000256" key="1">
    <source>
        <dbReference type="ARBA" id="ARBA00001968"/>
    </source>
</evidence>
<comment type="cofactor">
    <cofactor evidence="1">
        <name>a divalent metal cation</name>
        <dbReference type="ChEBI" id="CHEBI:60240"/>
    </cofactor>
</comment>
<dbReference type="Proteomes" id="UP001165289">
    <property type="component" value="Unassembled WGS sequence"/>
</dbReference>
<dbReference type="Pfam" id="PF13873">
    <property type="entry name" value="Myb_DNA-bind_5"/>
    <property type="match status" value="1"/>
</dbReference>
<evidence type="ECO:0000313" key="6">
    <source>
        <dbReference type="Proteomes" id="UP001165289"/>
    </source>
</evidence>
<dbReference type="Pfam" id="PF13359">
    <property type="entry name" value="DDE_Tnp_4"/>
    <property type="match status" value="1"/>
</dbReference>
<dbReference type="PANTHER" id="PTHR23098">
    <property type="entry name" value="AGAP001331-PA-RELATED"/>
    <property type="match status" value="1"/>
</dbReference>
<evidence type="ECO:0000313" key="5">
    <source>
        <dbReference type="EMBL" id="KAI6655719.1"/>
    </source>
</evidence>
<protein>
    <submittedName>
        <fullName evidence="5">Nuclease</fullName>
    </submittedName>
</protein>
<dbReference type="SMART" id="SM00717">
    <property type="entry name" value="SANT"/>
    <property type="match status" value="1"/>
</dbReference>
<dbReference type="PROSITE" id="PS50090">
    <property type="entry name" value="MYB_LIKE"/>
    <property type="match status" value="1"/>
</dbReference>
<dbReference type="InterPro" id="IPR027806">
    <property type="entry name" value="HARBI1_dom"/>
</dbReference>
<keyword evidence="6" id="KW-1185">Reference proteome</keyword>
<feature type="compositionally biased region" description="Basic and acidic residues" evidence="3">
    <location>
        <begin position="198"/>
        <end position="209"/>
    </location>
</feature>
<evidence type="ECO:0000259" key="4">
    <source>
        <dbReference type="PROSITE" id="PS50090"/>
    </source>
</evidence>
<evidence type="ECO:0000256" key="2">
    <source>
        <dbReference type="ARBA" id="ARBA00022723"/>
    </source>
</evidence>
<dbReference type="GO" id="GO:0005634">
    <property type="term" value="C:nucleus"/>
    <property type="evidence" value="ECO:0007669"/>
    <property type="project" value="TreeGrafter"/>
</dbReference>
<keyword evidence="2" id="KW-0479">Metal-binding</keyword>
<dbReference type="AlphaFoldDB" id="A0AAV7K4T7"/>
<dbReference type="Gene3D" id="1.10.10.60">
    <property type="entry name" value="Homeodomain-like"/>
    <property type="match status" value="1"/>
</dbReference>
<proteinExistence type="predicted"/>
<dbReference type="EMBL" id="JAKMXF010000177">
    <property type="protein sequence ID" value="KAI6655719.1"/>
    <property type="molecule type" value="Genomic_DNA"/>
</dbReference>
<name>A0AAV7K4T7_9METZ</name>
<feature type="domain" description="Myb-like" evidence="4">
    <location>
        <begin position="124"/>
        <end position="193"/>
    </location>
</feature>
<dbReference type="GO" id="GO:0046872">
    <property type="term" value="F:metal ion binding"/>
    <property type="evidence" value="ECO:0007669"/>
    <property type="project" value="UniProtKB-KW"/>
</dbReference>
<sequence length="360" mass="41628">MFSDVLARFPGSVHDSRIWKNSGVGMHVENTFSIGEHILGDSGYMMRPYLLTPYRQPISTPQFNYNYAHKRTRVIVEQTFGRWKRRFHCLHGELRMSPDKLLHYENYKLVEVIDIPKQEYGQGRKVNWTKEEEYTLIEAIQDAGDILRGTAGQCAEINKKKTGLWNNVMRKINSIHSNNRDVKDVKKKWNNLKGSAKARVDSSRREARRTGGGPNEAGEVEDEDIRILSSDREISTSVTERVSQMFSSTPAFSGICGSVDMFQAPTTLPSHTEISESREITPVFEGPEVTVVNSRPEGRRRRKRSIEQSTKVSDLLPLQREVLLKQMEVFSAQLQLNEEQREYYRHKKQRLLEKDQQQQL</sequence>
<accession>A0AAV7K4T7</accession>
<reference evidence="5 6" key="1">
    <citation type="journal article" date="2023" name="BMC Biol.">
        <title>The compact genome of the sponge Oopsacas minuta (Hexactinellida) is lacking key metazoan core genes.</title>
        <authorList>
            <person name="Santini S."/>
            <person name="Schenkelaars Q."/>
            <person name="Jourda C."/>
            <person name="Duchesne M."/>
            <person name="Belahbib H."/>
            <person name="Rocher C."/>
            <person name="Selva M."/>
            <person name="Riesgo A."/>
            <person name="Vervoort M."/>
            <person name="Leys S.P."/>
            <person name="Kodjabachian L."/>
            <person name="Le Bivic A."/>
            <person name="Borchiellini C."/>
            <person name="Claverie J.M."/>
            <person name="Renard E."/>
        </authorList>
    </citation>
    <scope>NUCLEOTIDE SEQUENCE [LARGE SCALE GENOMIC DNA]</scope>
    <source>
        <strain evidence="5">SPO-2</strain>
    </source>
</reference>
<feature type="region of interest" description="Disordered" evidence="3">
    <location>
        <begin position="194"/>
        <end position="223"/>
    </location>
</feature>
<evidence type="ECO:0000256" key="3">
    <source>
        <dbReference type="SAM" id="MobiDB-lite"/>
    </source>
</evidence>
<dbReference type="CDD" id="cd00167">
    <property type="entry name" value="SANT"/>
    <property type="match status" value="1"/>
</dbReference>
<organism evidence="5 6">
    <name type="scientific">Oopsacas minuta</name>
    <dbReference type="NCBI Taxonomy" id="111878"/>
    <lineage>
        <taxon>Eukaryota</taxon>
        <taxon>Metazoa</taxon>
        <taxon>Porifera</taxon>
        <taxon>Hexactinellida</taxon>
        <taxon>Hexasterophora</taxon>
        <taxon>Lyssacinosida</taxon>
        <taxon>Leucopsacidae</taxon>
        <taxon>Oopsacas</taxon>
    </lineage>
</organism>
<dbReference type="InterPro" id="IPR028002">
    <property type="entry name" value="Myb_DNA-bind_5"/>
</dbReference>